<dbReference type="KEGG" id="sdr:SCD_n01740"/>
<dbReference type="Proteomes" id="UP000015559">
    <property type="component" value="Chromosome"/>
</dbReference>
<accession>S6AAB2</accession>
<name>S6AAB2_SULDS</name>
<evidence type="ECO:0000313" key="2">
    <source>
        <dbReference type="Proteomes" id="UP000015559"/>
    </source>
</evidence>
<dbReference type="HOGENOM" id="CLU_2014079_0_0_4"/>
<sequence length="123" mass="14118">MIEKWGIDVHHRFINRQPTPNFTYSLTAHSVGLQSEYSPNYKGLLSVLDLVPVTGGGEYCVVKGKSVTSLPLVKQALSNVNGTIIYEFVHEEEWQTSQWIWKPFIDVDVKSGWFSSEKRRIYL</sequence>
<protein>
    <submittedName>
        <fullName evidence="1">Uncharacterized protein</fullName>
    </submittedName>
</protein>
<keyword evidence="2" id="KW-1185">Reference proteome</keyword>
<organism evidence="1 2">
    <name type="scientific">Sulfuricella denitrificans (strain DSM 22764 / NBRC 105220 / skB26)</name>
    <dbReference type="NCBI Taxonomy" id="1163617"/>
    <lineage>
        <taxon>Bacteria</taxon>
        <taxon>Pseudomonadati</taxon>
        <taxon>Pseudomonadota</taxon>
        <taxon>Betaproteobacteria</taxon>
        <taxon>Nitrosomonadales</taxon>
        <taxon>Sulfuricellaceae</taxon>
        <taxon>Sulfuricella</taxon>
    </lineage>
</organism>
<reference evidence="1 2" key="1">
    <citation type="journal article" date="2012" name="Appl. Environ. Microbiol.">
        <title>Draft genome sequence of a psychrotolerant sulfur-oxidizing bacterium, Sulfuricella denitrificans skB26, and proteomic insights into cold adaptation.</title>
        <authorList>
            <person name="Watanabe T."/>
            <person name="Kojima H."/>
            <person name="Fukui M."/>
        </authorList>
    </citation>
    <scope>NUCLEOTIDE SEQUENCE [LARGE SCALE GENOMIC DNA]</scope>
    <source>
        <strain evidence="2">skB26</strain>
    </source>
</reference>
<dbReference type="AlphaFoldDB" id="S6AAB2"/>
<evidence type="ECO:0000313" key="1">
    <source>
        <dbReference type="EMBL" id="BAN35555.1"/>
    </source>
</evidence>
<proteinExistence type="predicted"/>
<dbReference type="EMBL" id="AP013066">
    <property type="protein sequence ID" value="BAN35555.1"/>
    <property type="molecule type" value="Genomic_DNA"/>
</dbReference>
<gene>
    <name evidence="1" type="ORF">SCD_n01740</name>
</gene>